<keyword evidence="5 8" id="KW-1133">Transmembrane helix</keyword>
<comment type="subcellular location">
    <subcellularLocation>
        <location evidence="1">Cell membrane</location>
        <topology evidence="1">Multi-pass membrane protein</topology>
    </subcellularLocation>
</comment>
<dbReference type="EMBL" id="JAHLFV010000114">
    <property type="protein sequence ID" value="MBU3849860.1"/>
    <property type="molecule type" value="Genomic_DNA"/>
</dbReference>
<feature type="transmembrane region" description="Helical" evidence="8">
    <location>
        <begin position="87"/>
        <end position="112"/>
    </location>
</feature>
<organism evidence="9 10">
    <name type="scientific">Candidatus Treponema excrementipullorum</name>
    <dbReference type="NCBI Taxonomy" id="2838768"/>
    <lineage>
        <taxon>Bacteria</taxon>
        <taxon>Pseudomonadati</taxon>
        <taxon>Spirochaetota</taxon>
        <taxon>Spirochaetia</taxon>
        <taxon>Spirochaetales</taxon>
        <taxon>Treponemataceae</taxon>
        <taxon>Treponema</taxon>
    </lineage>
</organism>
<comment type="caution">
    <text evidence="9">The sequence shown here is derived from an EMBL/GenBank/DDBJ whole genome shotgun (WGS) entry which is preliminary data.</text>
</comment>
<proteinExistence type="inferred from homology"/>
<feature type="region of interest" description="Disordered" evidence="7">
    <location>
        <begin position="696"/>
        <end position="735"/>
    </location>
</feature>
<dbReference type="PANTHER" id="PTHR37937:SF1">
    <property type="entry name" value="CONJUGATIVE TRANSFER: DNA TRANSPORT"/>
    <property type="match status" value="1"/>
</dbReference>
<feature type="transmembrane region" description="Helical" evidence="8">
    <location>
        <begin position="20"/>
        <end position="43"/>
    </location>
</feature>
<evidence type="ECO:0000256" key="6">
    <source>
        <dbReference type="ARBA" id="ARBA00023136"/>
    </source>
</evidence>
<dbReference type="SUPFAM" id="SSF52540">
    <property type="entry name" value="P-loop containing nucleoside triphosphate hydrolases"/>
    <property type="match status" value="1"/>
</dbReference>
<evidence type="ECO:0000256" key="7">
    <source>
        <dbReference type="SAM" id="MobiDB-lite"/>
    </source>
</evidence>
<keyword evidence="6 8" id="KW-0472">Membrane</keyword>
<dbReference type="GO" id="GO:0005886">
    <property type="term" value="C:plasma membrane"/>
    <property type="evidence" value="ECO:0007669"/>
    <property type="project" value="UniProtKB-SubCell"/>
</dbReference>
<dbReference type="AlphaFoldDB" id="A0A9E2NZ26"/>
<feature type="compositionally biased region" description="Acidic residues" evidence="7">
    <location>
        <begin position="717"/>
        <end position="729"/>
    </location>
</feature>
<dbReference type="Pfam" id="PF02534">
    <property type="entry name" value="T4SS-DNA_transf"/>
    <property type="match status" value="1"/>
</dbReference>
<sequence length="735" mass="82268">MKRSDWLKENGNAGVSLEVWNFFRFFIPFLFFVLGWFLSAQVFAKSMNYDSRIVGLSKTIGNFTFYSIFVYLAACIKYIFYEAFQPYIFASFIPMIACTGVGLLFVLVWGVIRAMNSRAKTLHGTARIAVKKDLKKNGLLPKEPGIILGQLKNAKTIAHKESDTVLRLEAKKISQFIATSGKVNVLLLAPTGSAKGVGIIIPSLLTYKGSVIVFDPKGENYNITAGWRGTFSRILKFSPTSRFTVRFNPVMAIRDGDEYAFRDANLIADIIFAPASKSGSNETEQYFANSAKNMVTTAIMHLRFADDINDEDRSLSGVLKFLTQTGVEDLENNSGEEEGGNVDKQFLAMIKAKHFYRIQNPDGTFKKVEAKNLHEKITGGATRAIRMNPKEKSSTYSTVFSKLQLFDDPMIAYATSGNDFEIEDFITSEEPISLYLAIPYSDIERIAPIIRILITFMLKKFSEGETQHGSVRLKHHLNFILDEFPVLGHFPIIAQNMGVLRGYGINFLIVCQALSQLIDVYGKNHPFLDHCVVQVVYAPGSTDDAEEFSKAIGNRTFSEMKISSSGKRFGKADNLNFNENASGQRFLDAADIKRLPGDKCLILAHGMQPYVATKCVYYMDPRFKDKLKLKAPATNKELSREIAGLPSYIRRKKEKESEKNRPVMEVKGDGSKIDEDEYLVEDDEFDTLLLKLAASSETQSDTDTSSENNVWQAAADEIFEDDGSDDDIEISSSFA</sequence>
<name>A0A9E2NZ26_9SPIR</name>
<comment type="similarity">
    <text evidence="2">Belongs to the VirD4/TraG family.</text>
</comment>
<dbReference type="CDD" id="cd01127">
    <property type="entry name" value="TrwB_TraG_TraD_VirD4"/>
    <property type="match status" value="2"/>
</dbReference>
<accession>A0A9E2NZ26</accession>
<keyword evidence="4 8" id="KW-0812">Transmembrane</keyword>
<evidence type="ECO:0000313" key="9">
    <source>
        <dbReference type="EMBL" id="MBU3849860.1"/>
    </source>
</evidence>
<evidence type="ECO:0000256" key="4">
    <source>
        <dbReference type="ARBA" id="ARBA00022692"/>
    </source>
</evidence>
<feature type="compositionally biased region" description="Low complexity" evidence="7">
    <location>
        <begin position="696"/>
        <end position="707"/>
    </location>
</feature>
<keyword evidence="3" id="KW-1003">Cell membrane</keyword>
<evidence type="ECO:0000256" key="5">
    <source>
        <dbReference type="ARBA" id="ARBA00022989"/>
    </source>
</evidence>
<evidence type="ECO:0000256" key="3">
    <source>
        <dbReference type="ARBA" id="ARBA00022475"/>
    </source>
</evidence>
<dbReference type="Proteomes" id="UP000823914">
    <property type="component" value="Unassembled WGS sequence"/>
</dbReference>
<dbReference type="InterPro" id="IPR051539">
    <property type="entry name" value="T4SS-coupling_protein"/>
</dbReference>
<feature type="transmembrane region" description="Helical" evidence="8">
    <location>
        <begin position="63"/>
        <end position="81"/>
    </location>
</feature>
<evidence type="ECO:0000313" key="10">
    <source>
        <dbReference type="Proteomes" id="UP000823914"/>
    </source>
</evidence>
<gene>
    <name evidence="9" type="ORF">IAA16_04775</name>
</gene>
<dbReference type="Gene3D" id="3.40.50.300">
    <property type="entry name" value="P-loop containing nucleotide triphosphate hydrolases"/>
    <property type="match status" value="1"/>
</dbReference>
<evidence type="ECO:0000256" key="1">
    <source>
        <dbReference type="ARBA" id="ARBA00004651"/>
    </source>
</evidence>
<evidence type="ECO:0000256" key="8">
    <source>
        <dbReference type="SAM" id="Phobius"/>
    </source>
</evidence>
<reference evidence="9" key="1">
    <citation type="journal article" date="2021" name="PeerJ">
        <title>Extensive microbial diversity within the chicken gut microbiome revealed by metagenomics and culture.</title>
        <authorList>
            <person name="Gilroy R."/>
            <person name="Ravi A."/>
            <person name="Getino M."/>
            <person name="Pursley I."/>
            <person name="Horton D.L."/>
            <person name="Alikhan N.F."/>
            <person name="Baker D."/>
            <person name="Gharbi K."/>
            <person name="Hall N."/>
            <person name="Watson M."/>
            <person name="Adriaenssens E.M."/>
            <person name="Foster-Nyarko E."/>
            <person name="Jarju S."/>
            <person name="Secka A."/>
            <person name="Antonio M."/>
            <person name="Oren A."/>
            <person name="Chaudhuri R.R."/>
            <person name="La Ragione R."/>
            <person name="Hildebrand F."/>
            <person name="Pallen M.J."/>
        </authorList>
    </citation>
    <scope>NUCLEOTIDE SEQUENCE</scope>
    <source>
        <strain evidence="9">Gambia15-2214</strain>
    </source>
</reference>
<protein>
    <submittedName>
        <fullName evidence="9">Type IV secretory system conjugative DNA transfer family protein</fullName>
    </submittedName>
</protein>
<dbReference type="PANTHER" id="PTHR37937">
    <property type="entry name" value="CONJUGATIVE TRANSFER: DNA TRANSPORT"/>
    <property type="match status" value="1"/>
</dbReference>
<evidence type="ECO:0000256" key="2">
    <source>
        <dbReference type="ARBA" id="ARBA00008806"/>
    </source>
</evidence>
<dbReference type="InterPro" id="IPR027417">
    <property type="entry name" value="P-loop_NTPase"/>
</dbReference>
<dbReference type="InterPro" id="IPR003688">
    <property type="entry name" value="TraG/VirD4"/>
</dbReference>
<reference evidence="9" key="2">
    <citation type="submission" date="2021-04" db="EMBL/GenBank/DDBJ databases">
        <authorList>
            <person name="Gilroy R."/>
        </authorList>
    </citation>
    <scope>NUCLEOTIDE SEQUENCE</scope>
    <source>
        <strain evidence="9">Gambia15-2214</strain>
    </source>
</reference>